<comment type="similarity">
    <text evidence="2 5">Belongs to the sulfotransferase 1 family.</text>
</comment>
<dbReference type="FunCoup" id="A0A2Y9E4Q8">
    <property type="interactions" value="161"/>
</dbReference>
<evidence type="ECO:0000256" key="4">
    <source>
        <dbReference type="ARBA" id="ARBA00022679"/>
    </source>
</evidence>
<dbReference type="KEGG" id="tmu:101351802"/>
<dbReference type="EC" id="2.8.2.-" evidence="5"/>
<evidence type="ECO:0000256" key="1">
    <source>
        <dbReference type="ARBA" id="ARBA00004496"/>
    </source>
</evidence>
<dbReference type="InterPro" id="IPR000863">
    <property type="entry name" value="Sulfotransferase_dom"/>
</dbReference>
<keyword evidence="7" id="KW-1185">Reference proteome</keyword>
<sequence length="286" mass="33673">MATDYFRFEGISFMKNVHSTEILKTLQDEFVVRDGDVITLAYPKSGTNWMIEIISLIHSKGDPSWVQSVLNWNRSPWIETRIGYERVKNQKDPRMYSSHLPFQLFPKSLFHSKAKVIYVIRNPRDVITSGYYFFKALKCVQTPELFEQYLECFLQGNVFCGSWFDHTHGWLSMRGKENFLIISYEELHQDIRASVERISHFLDKKLSSEELNSVLKHVSFEVMKDNKMSNLSLIADEFMDHSKGKLMRKGITGDWKNHFTVAQSEAFNKIYQEKMRELPQGLFPWE</sequence>
<evidence type="ECO:0000256" key="2">
    <source>
        <dbReference type="ARBA" id="ARBA00005771"/>
    </source>
</evidence>
<dbReference type="OrthoDB" id="205623at2759"/>
<dbReference type="RefSeq" id="XP_004387019.3">
    <property type="nucleotide sequence ID" value="XM_004386962.3"/>
</dbReference>
<evidence type="ECO:0000313" key="7">
    <source>
        <dbReference type="Proteomes" id="UP000248480"/>
    </source>
</evidence>
<dbReference type="GO" id="GO:0005737">
    <property type="term" value="C:cytoplasm"/>
    <property type="evidence" value="ECO:0007669"/>
    <property type="project" value="UniProtKB-SubCell"/>
</dbReference>
<dbReference type="SUPFAM" id="SSF52540">
    <property type="entry name" value="P-loop containing nucleoside triphosphate hydrolases"/>
    <property type="match status" value="1"/>
</dbReference>
<evidence type="ECO:0000259" key="6">
    <source>
        <dbReference type="Pfam" id="PF00685"/>
    </source>
</evidence>
<dbReference type="GeneID" id="101351802"/>
<evidence type="ECO:0000313" key="8">
    <source>
        <dbReference type="RefSeq" id="XP_004387019.3"/>
    </source>
</evidence>
<dbReference type="InterPro" id="IPR027417">
    <property type="entry name" value="P-loop_NTPase"/>
</dbReference>
<keyword evidence="3" id="KW-0963">Cytoplasm</keyword>
<keyword evidence="4 5" id="KW-0808">Transferase</keyword>
<evidence type="ECO:0000256" key="5">
    <source>
        <dbReference type="RuleBase" id="RU361155"/>
    </source>
</evidence>
<feature type="domain" description="Sulfotransferase" evidence="6">
    <location>
        <begin position="34"/>
        <end position="278"/>
    </location>
</feature>
<proteinExistence type="inferred from homology"/>
<dbReference type="GO" id="GO:0008146">
    <property type="term" value="F:sulfotransferase activity"/>
    <property type="evidence" value="ECO:0007669"/>
    <property type="project" value="InterPro"/>
</dbReference>
<dbReference type="PANTHER" id="PTHR11783">
    <property type="entry name" value="SULFOTRANSFERASE SULT"/>
    <property type="match status" value="1"/>
</dbReference>
<name>A0A2Y9E4Q8_TRIMA</name>
<accession>A0A2Y9E4Q8</accession>
<gene>
    <name evidence="8" type="primary">LOC101351802</name>
</gene>
<comment type="subcellular location">
    <subcellularLocation>
        <location evidence="1">Cytoplasm</location>
    </subcellularLocation>
</comment>
<reference evidence="8" key="1">
    <citation type="submission" date="2025-08" db="UniProtKB">
        <authorList>
            <consortium name="RefSeq"/>
        </authorList>
    </citation>
    <scope>IDENTIFICATION</scope>
</reference>
<dbReference type="Proteomes" id="UP000248480">
    <property type="component" value="Unplaced"/>
</dbReference>
<evidence type="ECO:0000256" key="3">
    <source>
        <dbReference type="ARBA" id="ARBA00022490"/>
    </source>
</evidence>
<dbReference type="InParanoid" id="A0A2Y9E4Q8"/>
<dbReference type="STRING" id="127582.A0A2Y9E4Q8"/>
<dbReference type="FunFam" id="3.40.50.300:FF:000433">
    <property type="entry name" value="Estrogen sulfotransferase"/>
    <property type="match status" value="1"/>
</dbReference>
<protein>
    <recommendedName>
        <fullName evidence="5">Sulfotransferase</fullName>
        <ecNumber evidence="5">2.8.2.-</ecNumber>
    </recommendedName>
</protein>
<dbReference type="AlphaFoldDB" id="A0A2Y9E4Q8"/>
<dbReference type="Gene3D" id="3.40.50.300">
    <property type="entry name" value="P-loop containing nucleotide triphosphate hydrolases"/>
    <property type="match status" value="1"/>
</dbReference>
<organism evidence="7 8">
    <name type="scientific">Trichechus manatus latirostris</name>
    <name type="common">Florida manatee</name>
    <dbReference type="NCBI Taxonomy" id="127582"/>
    <lineage>
        <taxon>Eukaryota</taxon>
        <taxon>Metazoa</taxon>
        <taxon>Chordata</taxon>
        <taxon>Craniata</taxon>
        <taxon>Vertebrata</taxon>
        <taxon>Euteleostomi</taxon>
        <taxon>Mammalia</taxon>
        <taxon>Eutheria</taxon>
        <taxon>Afrotheria</taxon>
        <taxon>Sirenia</taxon>
        <taxon>Trichechidae</taxon>
        <taxon>Trichechus</taxon>
    </lineage>
</organism>
<dbReference type="Pfam" id="PF00685">
    <property type="entry name" value="Sulfotransfer_1"/>
    <property type="match status" value="1"/>
</dbReference>